<evidence type="ECO:0000256" key="7">
    <source>
        <dbReference type="SAM" id="Phobius"/>
    </source>
</evidence>
<organism evidence="8 9">
    <name type="scientific">Parvibacter caecicola</name>
    <dbReference type="NCBI Taxonomy" id="747645"/>
    <lineage>
        <taxon>Bacteria</taxon>
        <taxon>Bacillati</taxon>
        <taxon>Actinomycetota</taxon>
        <taxon>Coriobacteriia</taxon>
        <taxon>Coriobacteriales</taxon>
        <taxon>Coriobacteriaceae</taxon>
        <taxon>Parvibacter</taxon>
    </lineage>
</organism>
<dbReference type="Proteomes" id="UP000309454">
    <property type="component" value="Unassembled WGS sequence"/>
</dbReference>
<dbReference type="InterPro" id="IPR005614">
    <property type="entry name" value="NrfD-like"/>
</dbReference>
<evidence type="ECO:0000256" key="6">
    <source>
        <dbReference type="ARBA" id="ARBA00023136"/>
    </source>
</evidence>
<feature type="transmembrane region" description="Helical" evidence="7">
    <location>
        <begin position="121"/>
        <end position="141"/>
    </location>
</feature>
<dbReference type="PANTHER" id="PTHR34856">
    <property type="entry name" value="PROTEIN NRFD"/>
    <property type="match status" value="1"/>
</dbReference>
<keyword evidence="3" id="KW-1003">Cell membrane</keyword>
<dbReference type="EMBL" id="SSTM01000003">
    <property type="protein sequence ID" value="TJW10666.1"/>
    <property type="molecule type" value="Genomic_DNA"/>
</dbReference>
<evidence type="ECO:0000256" key="5">
    <source>
        <dbReference type="ARBA" id="ARBA00022989"/>
    </source>
</evidence>
<keyword evidence="9" id="KW-1185">Reference proteome</keyword>
<dbReference type="RefSeq" id="WP_136845700.1">
    <property type="nucleotide sequence ID" value="NZ_SSTM01000003.1"/>
</dbReference>
<reference evidence="8 9" key="1">
    <citation type="submission" date="2019-04" db="EMBL/GenBank/DDBJ databases">
        <title>Microbes associate with the intestines of laboratory mice.</title>
        <authorList>
            <person name="Navarre W."/>
            <person name="Wong E."/>
            <person name="Huang K.C."/>
            <person name="Tropini C."/>
            <person name="Ng K."/>
            <person name="Yu B."/>
        </authorList>
    </citation>
    <scope>NUCLEOTIDE SEQUENCE [LARGE SCALE GENOMIC DNA]</scope>
    <source>
        <strain evidence="8 9">NM48_B13</strain>
    </source>
</reference>
<dbReference type="PANTHER" id="PTHR34856:SF2">
    <property type="entry name" value="PROTEIN NRFD"/>
    <property type="match status" value="1"/>
</dbReference>
<feature type="transmembrane region" description="Helical" evidence="7">
    <location>
        <begin position="362"/>
        <end position="384"/>
    </location>
</feature>
<keyword evidence="6 7" id="KW-0472">Membrane</keyword>
<dbReference type="OrthoDB" id="9768846at2"/>
<evidence type="ECO:0000256" key="2">
    <source>
        <dbReference type="ARBA" id="ARBA00008929"/>
    </source>
</evidence>
<feature type="transmembrane region" description="Helical" evidence="7">
    <location>
        <begin position="222"/>
        <end position="241"/>
    </location>
</feature>
<dbReference type="GO" id="GO:0005886">
    <property type="term" value="C:plasma membrane"/>
    <property type="evidence" value="ECO:0007669"/>
    <property type="project" value="UniProtKB-SubCell"/>
</dbReference>
<evidence type="ECO:0000313" key="9">
    <source>
        <dbReference type="Proteomes" id="UP000309454"/>
    </source>
</evidence>
<keyword evidence="4 7" id="KW-0812">Transmembrane</keyword>
<gene>
    <name evidence="8" type="ORF">E5982_05130</name>
</gene>
<keyword evidence="5 7" id="KW-1133">Transmembrane helix</keyword>
<protein>
    <submittedName>
        <fullName evidence="8">Oxidoreductase</fullName>
    </submittedName>
</protein>
<dbReference type="AlphaFoldDB" id="A0A4T9T7Y2"/>
<evidence type="ECO:0000313" key="8">
    <source>
        <dbReference type="EMBL" id="TJW10666.1"/>
    </source>
</evidence>
<accession>A0A4T9T7Y2</accession>
<dbReference type="Gene3D" id="1.20.1630.10">
    <property type="entry name" value="Formate dehydrogenase/DMSO reductase domain"/>
    <property type="match status" value="1"/>
</dbReference>
<evidence type="ECO:0000256" key="4">
    <source>
        <dbReference type="ARBA" id="ARBA00022692"/>
    </source>
</evidence>
<evidence type="ECO:0000256" key="1">
    <source>
        <dbReference type="ARBA" id="ARBA00004651"/>
    </source>
</evidence>
<feature type="transmembrane region" description="Helical" evidence="7">
    <location>
        <begin position="153"/>
        <end position="174"/>
    </location>
</feature>
<feature type="transmembrane region" description="Helical" evidence="7">
    <location>
        <begin position="77"/>
        <end position="101"/>
    </location>
</feature>
<sequence length="386" mass="40559">MASVLKNPLVLVSGVLVLAGLGTYAYQLAMGLGVTGMNNSTSWGLYLTCFMFFVGLSAGGLIVASSASIFGIKKYKAVALPAVILSLVCICCAGVCVLIDLGGIQRVWRMLTGLNFMSPLAWDMIVIACYLVINLMYLYFMTSKKADSAKVAVVSRFALPVAILVHSVTAWIFGLEIAREAWNTAILAPIFVASALDSGLALLLLALFGLKAKGMFETPQALFTSLAGLLCTCIAIDGYFIGCELLTTAYNGTEEGAAVLNTLLFGSTAPFFWFEVVFGLAVPFLILVFAKNRANMKLVGAASVLVVLGVFCKRCWLMFTGFSAFNVTGAPGVTLGSTAAQAGGAADMWALAGTYAPTLPEVVITVGIFALGVGAFTALSQLLLKK</sequence>
<comment type="caution">
    <text evidence="8">The sequence shown here is derived from an EMBL/GenBank/DDBJ whole genome shotgun (WGS) entry which is preliminary data.</text>
</comment>
<evidence type="ECO:0000256" key="3">
    <source>
        <dbReference type="ARBA" id="ARBA00022475"/>
    </source>
</evidence>
<feature type="transmembrane region" description="Helical" evidence="7">
    <location>
        <begin position="302"/>
        <end position="325"/>
    </location>
</feature>
<comment type="subcellular location">
    <subcellularLocation>
        <location evidence="1">Cell membrane</location>
        <topology evidence="1">Multi-pass membrane protein</topology>
    </subcellularLocation>
</comment>
<feature type="transmembrane region" description="Helical" evidence="7">
    <location>
        <begin position="41"/>
        <end position="65"/>
    </location>
</feature>
<feature type="transmembrane region" description="Helical" evidence="7">
    <location>
        <begin position="186"/>
        <end position="210"/>
    </location>
</feature>
<name>A0A4T9T7Y2_9ACTN</name>
<dbReference type="Pfam" id="PF03916">
    <property type="entry name" value="NrfD"/>
    <property type="match status" value="1"/>
</dbReference>
<dbReference type="InterPro" id="IPR052049">
    <property type="entry name" value="Electron_transfer_protein"/>
</dbReference>
<proteinExistence type="inferred from homology"/>
<feature type="transmembrane region" description="Helical" evidence="7">
    <location>
        <begin position="271"/>
        <end position="290"/>
    </location>
</feature>
<comment type="similarity">
    <text evidence="2">Belongs to the NrfD family.</text>
</comment>